<dbReference type="AlphaFoldDB" id="A0AA36JCM2"/>
<sequence length="123" mass="13334">MGIRWQEAISSDTPGPWQAFLVNSFHSYTGPLWQCAEFFAGDFSTKLVLILGAKFLSSHFGGLGEHREGTSTLQSLVPSMSGGARGLTLSIGKRHASCKLLLELWVMGVCQALSTFPWGRASD</sequence>
<reference evidence="1" key="1">
    <citation type="submission" date="2023-08" db="EMBL/GenBank/DDBJ databases">
        <authorList>
            <person name="Chen Y."/>
            <person name="Shah S."/>
            <person name="Dougan E. K."/>
            <person name="Thang M."/>
            <person name="Chan C."/>
        </authorList>
    </citation>
    <scope>NUCLEOTIDE SEQUENCE</scope>
</reference>
<evidence type="ECO:0000313" key="1">
    <source>
        <dbReference type="EMBL" id="CAJ1403211.1"/>
    </source>
</evidence>
<keyword evidence="2" id="KW-1185">Reference proteome</keyword>
<gene>
    <name evidence="1" type="ORF">EVOR1521_LOCUS25937</name>
</gene>
<comment type="caution">
    <text evidence="1">The sequence shown here is derived from an EMBL/GenBank/DDBJ whole genome shotgun (WGS) entry which is preliminary data.</text>
</comment>
<proteinExistence type="predicted"/>
<dbReference type="EMBL" id="CAUJNA010003484">
    <property type="protein sequence ID" value="CAJ1403211.1"/>
    <property type="molecule type" value="Genomic_DNA"/>
</dbReference>
<protein>
    <submittedName>
        <fullName evidence="1">Uncharacterized protein</fullName>
    </submittedName>
</protein>
<evidence type="ECO:0000313" key="2">
    <source>
        <dbReference type="Proteomes" id="UP001178507"/>
    </source>
</evidence>
<accession>A0AA36JCM2</accession>
<organism evidence="1 2">
    <name type="scientific">Effrenium voratum</name>
    <dbReference type="NCBI Taxonomy" id="2562239"/>
    <lineage>
        <taxon>Eukaryota</taxon>
        <taxon>Sar</taxon>
        <taxon>Alveolata</taxon>
        <taxon>Dinophyceae</taxon>
        <taxon>Suessiales</taxon>
        <taxon>Symbiodiniaceae</taxon>
        <taxon>Effrenium</taxon>
    </lineage>
</organism>
<dbReference type="Proteomes" id="UP001178507">
    <property type="component" value="Unassembled WGS sequence"/>
</dbReference>
<name>A0AA36JCM2_9DINO</name>